<dbReference type="InterPro" id="IPR000477">
    <property type="entry name" value="RT_dom"/>
</dbReference>
<dbReference type="Pfam" id="PF00078">
    <property type="entry name" value="RVT_1"/>
    <property type="match status" value="1"/>
</dbReference>
<sequence>MRIPNEVTLDDGTITNNLETILSKWKSSYHSLLNPNVNAEYNKVENCNIKENIICIDLDKEITIDEVHKVVMNAKNCKSAGIDLIQAELCKNISIISILQKLFNLCFSSGNVPNMWNKGIITPIPKCSTSDPRDSVSYRGITLAPFAYKMFYNILNERLFKWLDKREIINDEQNGFMKGKSTIDHISTITSIIETRKKCKLSTYVAFIDFKKAYDSINRVFLFNKLENLGISSKFMYSLKALYSNVECSVRVNAYAKLILAYAKMNSAYAKMNLA</sequence>
<accession>A0A6J8AAJ8</accession>
<evidence type="ECO:0000313" key="2">
    <source>
        <dbReference type="EMBL" id="CAC5365117.1"/>
    </source>
</evidence>
<protein>
    <recommendedName>
        <fullName evidence="1">Reverse transcriptase domain-containing protein</fullName>
    </recommendedName>
</protein>
<reference evidence="2 3" key="1">
    <citation type="submission" date="2020-06" db="EMBL/GenBank/DDBJ databases">
        <authorList>
            <person name="Li R."/>
            <person name="Bekaert M."/>
        </authorList>
    </citation>
    <scope>NUCLEOTIDE SEQUENCE [LARGE SCALE GENOMIC DNA]</scope>
    <source>
        <strain evidence="3">wild</strain>
    </source>
</reference>
<dbReference type="OrthoDB" id="414666at2759"/>
<evidence type="ECO:0000259" key="1">
    <source>
        <dbReference type="Pfam" id="PF00078"/>
    </source>
</evidence>
<gene>
    <name evidence="2" type="ORF">MCOR_5925</name>
</gene>
<proteinExistence type="predicted"/>
<dbReference type="Proteomes" id="UP000507470">
    <property type="component" value="Unassembled WGS sequence"/>
</dbReference>
<dbReference type="CDD" id="cd01650">
    <property type="entry name" value="RT_nLTR_like"/>
    <property type="match status" value="1"/>
</dbReference>
<keyword evidence="3" id="KW-1185">Reference proteome</keyword>
<organism evidence="2 3">
    <name type="scientific">Mytilus coruscus</name>
    <name type="common">Sea mussel</name>
    <dbReference type="NCBI Taxonomy" id="42192"/>
    <lineage>
        <taxon>Eukaryota</taxon>
        <taxon>Metazoa</taxon>
        <taxon>Spiralia</taxon>
        <taxon>Lophotrochozoa</taxon>
        <taxon>Mollusca</taxon>
        <taxon>Bivalvia</taxon>
        <taxon>Autobranchia</taxon>
        <taxon>Pteriomorphia</taxon>
        <taxon>Mytilida</taxon>
        <taxon>Mytiloidea</taxon>
        <taxon>Mytilidae</taxon>
        <taxon>Mytilinae</taxon>
        <taxon>Mytilus</taxon>
    </lineage>
</organism>
<evidence type="ECO:0000313" key="3">
    <source>
        <dbReference type="Proteomes" id="UP000507470"/>
    </source>
</evidence>
<feature type="domain" description="Reverse transcriptase" evidence="1">
    <location>
        <begin position="135"/>
        <end position="245"/>
    </location>
</feature>
<dbReference type="AlphaFoldDB" id="A0A6J8AAJ8"/>
<name>A0A6J8AAJ8_MYTCO</name>
<dbReference type="EMBL" id="CACVKT020001098">
    <property type="protein sequence ID" value="CAC5365117.1"/>
    <property type="molecule type" value="Genomic_DNA"/>
</dbReference>
<dbReference type="PANTHER" id="PTHR19446">
    <property type="entry name" value="REVERSE TRANSCRIPTASES"/>
    <property type="match status" value="1"/>
</dbReference>